<proteinExistence type="predicted"/>
<dbReference type="AlphaFoldDB" id="A0A4C1VCS7"/>
<comment type="caution">
    <text evidence="1">The sequence shown here is derived from an EMBL/GenBank/DDBJ whole genome shotgun (WGS) entry which is preliminary data.</text>
</comment>
<accession>A0A4C1VCS7</accession>
<dbReference type="OrthoDB" id="74705at2759"/>
<gene>
    <name evidence="1" type="primary">Pde11</name>
    <name evidence="1" type="ORF">EVAR_34329_1</name>
</gene>
<evidence type="ECO:0000313" key="1">
    <source>
        <dbReference type="EMBL" id="GBP36586.1"/>
    </source>
</evidence>
<dbReference type="Proteomes" id="UP000299102">
    <property type="component" value="Unassembled WGS sequence"/>
</dbReference>
<organism evidence="1 2">
    <name type="scientific">Eumeta variegata</name>
    <name type="common">Bagworm moth</name>
    <name type="synonym">Eumeta japonica</name>
    <dbReference type="NCBI Taxonomy" id="151549"/>
    <lineage>
        <taxon>Eukaryota</taxon>
        <taxon>Metazoa</taxon>
        <taxon>Ecdysozoa</taxon>
        <taxon>Arthropoda</taxon>
        <taxon>Hexapoda</taxon>
        <taxon>Insecta</taxon>
        <taxon>Pterygota</taxon>
        <taxon>Neoptera</taxon>
        <taxon>Endopterygota</taxon>
        <taxon>Lepidoptera</taxon>
        <taxon>Glossata</taxon>
        <taxon>Ditrysia</taxon>
        <taxon>Tineoidea</taxon>
        <taxon>Psychidae</taxon>
        <taxon>Oiketicinae</taxon>
        <taxon>Eumeta</taxon>
    </lineage>
</organism>
<dbReference type="SUPFAM" id="SSF55781">
    <property type="entry name" value="GAF domain-like"/>
    <property type="match status" value="1"/>
</dbReference>
<name>A0A4C1VCS7_EUMVA</name>
<keyword evidence="2" id="KW-1185">Reference proteome</keyword>
<dbReference type="InterPro" id="IPR029016">
    <property type="entry name" value="GAF-like_dom_sf"/>
</dbReference>
<protein>
    <submittedName>
        <fullName evidence="1">Dual 3',5'-cyclic-AMP and-GMP phosphodiesterase 11</fullName>
    </submittedName>
</protein>
<dbReference type="Gene3D" id="3.30.450.40">
    <property type="match status" value="1"/>
</dbReference>
<evidence type="ECO:0000313" key="2">
    <source>
        <dbReference type="Proteomes" id="UP000299102"/>
    </source>
</evidence>
<dbReference type="EMBL" id="BGZK01000320">
    <property type="protein sequence ID" value="GBP36586.1"/>
    <property type="molecule type" value="Genomic_DNA"/>
</dbReference>
<sequence length="202" mass="22735">MNRSIFLCGNIARPSECACRRLTHVLPFIKRILRLCAFCRLENSYCEDNLEFDYGLCLVSKLFDVCSKSTPEQMEQLEEIRIPWGSGIVGYVAESGEPVNIPDAYKRAAVGRSPPEDAFERNITSARWTGEKKSNKCHGNTFYDRLLNNDSARGGGRGARPARLFIPRSGVIGSEVSGYSLGRRCGFLYRSDFRLPPDLYYG</sequence>
<reference evidence="1 2" key="1">
    <citation type="journal article" date="2019" name="Commun. Biol.">
        <title>The bagworm genome reveals a unique fibroin gene that provides high tensile strength.</title>
        <authorList>
            <person name="Kono N."/>
            <person name="Nakamura H."/>
            <person name="Ohtoshi R."/>
            <person name="Tomita M."/>
            <person name="Numata K."/>
            <person name="Arakawa K."/>
        </authorList>
    </citation>
    <scope>NUCLEOTIDE SEQUENCE [LARGE SCALE GENOMIC DNA]</scope>
</reference>
<dbReference type="STRING" id="151549.A0A4C1VCS7"/>